<reference evidence="6 7" key="1">
    <citation type="submission" date="2015-03" db="EMBL/GenBank/DDBJ databases">
        <authorList>
            <consortium name="Pathogen Informatics"/>
        </authorList>
    </citation>
    <scope>NUCLEOTIDE SEQUENCE [LARGE SCALE GENOMIC DNA]</scope>
    <source>
        <strain evidence="3 10">Bir 185</strain>
        <strain evidence="4 6">G09801536</strain>
        <strain evidence="1 8">G09901357</strain>
        <strain evidence="2 7">H09601792</strain>
        <strain evidence="5 9">P00601463</strain>
    </source>
</reference>
<gene>
    <name evidence="4" type="ORF">ERS007679_04121</name>
    <name evidence="1" type="ORF">ERS007681_04198</name>
    <name evidence="2" type="ORF">ERS007688_04059</name>
    <name evidence="5" type="ORF">ERS007741_03191</name>
    <name evidence="3" type="ORF">ERS027659_03827</name>
</gene>
<dbReference type="Proteomes" id="UP000045842">
    <property type="component" value="Unassembled WGS sequence"/>
</dbReference>
<evidence type="ECO:0000313" key="1">
    <source>
        <dbReference type="EMBL" id="CFE46828.1"/>
    </source>
</evidence>
<evidence type="ECO:0000313" key="6">
    <source>
        <dbReference type="Proteomes" id="UP000045842"/>
    </source>
</evidence>
<dbReference type="EMBL" id="CFOH01001051">
    <property type="protein sequence ID" value="CFE77670.1"/>
    <property type="molecule type" value="Genomic_DNA"/>
</dbReference>
<evidence type="ECO:0000313" key="2">
    <source>
        <dbReference type="EMBL" id="CFE77670.1"/>
    </source>
</evidence>
<accession>A0A655JAV9</accession>
<protein>
    <submittedName>
        <fullName evidence="4">Uncharacterized protein</fullName>
    </submittedName>
</protein>
<organism evidence="4 6">
    <name type="scientific">Mycobacterium tuberculosis</name>
    <dbReference type="NCBI Taxonomy" id="1773"/>
    <lineage>
        <taxon>Bacteria</taxon>
        <taxon>Bacillati</taxon>
        <taxon>Actinomycetota</taxon>
        <taxon>Actinomycetes</taxon>
        <taxon>Mycobacteriales</taxon>
        <taxon>Mycobacteriaceae</taxon>
        <taxon>Mycobacterium</taxon>
        <taxon>Mycobacterium tuberculosis complex</taxon>
    </lineage>
</organism>
<evidence type="ECO:0000313" key="3">
    <source>
        <dbReference type="EMBL" id="CKS99260.1"/>
    </source>
</evidence>
<evidence type="ECO:0000313" key="5">
    <source>
        <dbReference type="EMBL" id="COW80560.1"/>
    </source>
</evidence>
<dbReference type="EMBL" id="CFOE01000928">
    <property type="protein sequence ID" value="CFE46828.1"/>
    <property type="molecule type" value="Genomic_DNA"/>
</dbReference>
<dbReference type="Proteomes" id="UP000048600">
    <property type="component" value="Unassembled WGS sequence"/>
</dbReference>
<dbReference type="Proteomes" id="UP000046947">
    <property type="component" value="Unassembled WGS sequence"/>
</dbReference>
<dbReference type="Proteomes" id="UP000050164">
    <property type="component" value="Unassembled WGS sequence"/>
</dbReference>
<dbReference type="AlphaFoldDB" id="A0A655JAV9"/>
<name>A0A655JAV9_MYCTX</name>
<proteinExistence type="predicted"/>
<evidence type="ECO:0000313" key="8">
    <source>
        <dbReference type="Proteomes" id="UP000048289"/>
    </source>
</evidence>
<evidence type="ECO:0000313" key="7">
    <source>
        <dbReference type="Proteomes" id="UP000046947"/>
    </source>
</evidence>
<dbReference type="EMBL" id="CSAD01000934">
    <property type="protein sequence ID" value="COW64758.1"/>
    <property type="molecule type" value="Genomic_DNA"/>
</dbReference>
<evidence type="ECO:0000313" key="10">
    <source>
        <dbReference type="Proteomes" id="UP000050164"/>
    </source>
</evidence>
<dbReference type="EMBL" id="CNFT01001197">
    <property type="protein sequence ID" value="CKS99260.1"/>
    <property type="molecule type" value="Genomic_DNA"/>
</dbReference>
<dbReference type="EMBL" id="CHKL01000451">
    <property type="protein sequence ID" value="COW80560.1"/>
    <property type="molecule type" value="Genomic_DNA"/>
</dbReference>
<evidence type="ECO:0000313" key="4">
    <source>
        <dbReference type="EMBL" id="COW64758.1"/>
    </source>
</evidence>
<dbReference type="Proteomes" id="UP000048289">
    <property type="component" value="Unassembled WGS sequence"/>
</dbReference>
<sequence length="85" mass="9824">MKRTHQRLHCSLPRLHGLLGKLREWAHDAADRAAERAGNARHRLLHHLRRPLGLRLSAHPLELLGRIGLIRRELLHGIGRMRPPI</sequence>
<evidence type="ECO:0000313" key="9">
    <source>
        <dbReference type="Proteomes" id="UP000048600"/>
    </source>
</evidence>